<evidence type="ECO:0000313" key="3">
    <source>
        <dbReference type="Proteomes" id="UP000828390"/>
    </source>
</evidence>
<feature type="region of interest" description="Disordered" evidence="1">
    <location>
        <begin position="182"/>
        <end position="212"/>
    </location>
</feature>
<name>A0A9D4R474_DREPO</name>
<evidence type="ECO:0000256" key="1">
    <source>
        <dbReference type="SAM" id="MobiDB-lite"/>
    </source>
</evidence>
<comment type="caution">
    <text evidence="2">The sequence shown here is derived from an EMBL/GenBank/DDBJ whole genome shotgun (WGS) entry which is preliminary data.</text>
</comment>
<protein>
    <submittedName>
        <fullName evidence="2">Uncharacterized protein</fullName>
    </submittedName>
</protein>
<sequence length="212" mass="24351">MTEDALLVSLEERGNQMLNLQQQVLDRIRPSADREMEAFVHWVRSVILQRRCQQEISITIYRYIGENDLLKRQQPQELSQYRQSFQPRQDSSQACVNTWMSPPSQWPSRPTYGISVWHTQDANWLAQTFPQQYPQQQHRTLTQLQPAQSGCTVPGSPPLPMMTWDGVSNKPMAAPASHITHCQGENSQTTPSSLHLSDFINDNDPSADDYQQ</sequence>
<gene>
    <name evidence="2" type="ORF">DPMN_097034</name>
</gene>
<evidence type="ECO:0000313" key="2">
    <source>
        <dbReference type="EMBL" id="KAH3854491.1"/>
    </source>
</evidence>
<feature type="region of interest" description="Disordered" evidence="1">
    <location>
        <begin position="80"/>
        <end position="102"/>
    </location>
</feature>
<organism evidence="2 3">
    <name type="scientific">Dreissena polymorpha</name>
    <name type="common">Zebra mussel</name>
    <name type="synonym">Mytilus polymorpha</name>
    <dbReference type="NCBI Taxonomy" id="45954"/>
    <lineage>
        <taxon>Eukaryota</taxon>
        <taxon>Metazoa</taxon>
        <taxon>Spiralia</taxon>
        <taxon>Lophotrochozoa</taxon>
        <taxon>Mollusca</taxon>
        <taxon>Bivalvia</taxon>
        <taxon>Autobranchia</taxon>
        <taxon>Heteroconchia</taxon>
        <taxon>Euheterodonta</taxon>
        <taxon>Imparidentia</taxon>
        <taxon>Neoheterodontei</taxon>
        <taxon>Myida</taxon>
        <taxon>Dreissenoidea</taxon>
        <taxon>Dreissenidae</taxon>
        <taxon>Dreissena</taxon>
    </lineage>
</organism>
<dbReference type="AlphaFoldDB" id="A0A9D4R474"/>
<reference evidence="2" key="1">
    <citation type="journal article" date="2019" name="bioRxiv">
        <title>The Genome of the Zebra Mussel, Dreissena polymorpha: A Resource for Invasive Species Research.</title>
        <authorList>
            <person name="McCartney M.A."/>
            <person name="Auch B."/>
            <person name="Kono T."/>
            <person name="Mallez S."/>
            <person name="Zhang Y."/>
            <person name="Obille A."/>
            <person name="Becker A."/>
            <person name="Abrahante J.E."/>
            <person name="Garbe J."/>
            <person name="Badalamenti J.P."/>
            <person name="Herman A."/>
            <person name="Mangelson H."/>
            <person name="Liachko I."/>
            <person name="Sullivan S."/>
            <person name="Sone E.D."/>
            <person name="Koren S."/>
            <person name="Silverstein K.A.T."/>
            <person name="Beckman K.B."/>
            <person name="Gohl D.M."/>
        </authorList>
    </citation>
    <scope>NUCLEOTIDE SEQUENCE</scope>
    <source>
        <strain evidence="2">Duluth1</strain>
        <tissue evidence="2">Whole animal</tissue>
    </source>
</reference>
<accession>A0A9D4R474</accession>
<keyword evidence="3" id="KW-1185">Reference proteome</keyword>
<dbReference type="EMBL" id="JAIWYP010000003">
    <property type="protein sequence ID" value="KAH3854491.1"/>
    <property type="molecule type" value="Genomic_DNA"/>
</dbReference>
<feature type="compositionally biased region" description="Polar residues" evidence="1">
    <location>
        <begin position="183"/>
        <end position="195"/>
    </location>
</feature>
<dbReference type="Proteomes" id="UP000828390">
    <property type="component" value="Unassembled WGS sequence"/>
</dbReference>
<proteinExistence type="predicted"/>
<reference evidence="2" key="2">
    <citation type="submission" date="2020-11" db="EMBL/GenBank/DDBJ databases">
        <authorList>
            <person name="McCartney M.A."/>
            <person name="Auch B."/>
            <person name="Kono T."/>
            <person name="Mallez S."/>
            <person name="Becker A."/>
            <person name="Gohl D.M."/>
            <person name="Silverstein K.A.T."/>
            <person name="Koren S."/>
            <person name="Bechman K.B."/>
            <person name="Herman A."/>
            <person name="Abrahante J.E."/>
            <person name="Garbe J."/>
        </authorList>
    </citation>
    <scope>NUCLEOTIDE SEQUENCE</scope>
    <source>
        <strain evidence="2">Duluth1</strain>
        <tissue evidence="2">Whole animal</tissue>
    </source>
</reference>